<name>A0ABR8F5Q7_NOSLI</name>
<dbReference type="Gene3D" id="3.40.50.12780">
    <property type="entry name" value="N-terminal domain of ligase-like"/>
    <property type="match status" value="1"/>
</dbReference>
<keyword evidence="4" id="KW-1185">Reference proteome</keyword>
<gene>
    <name evidence="3" type="ORF">H6G95_32680</name>
</gene>
<dbReference type="GO" id="GO:0016874">
    <property type="term" value="F:ligase activity"/>
    <property type="evidence" value="ECO:0007669"/>
    <property type="project" value="UniProtKB-KW"/>
</dbReference>
<dbReference type="InterPro" id="IPR025110">
    <property type="entry name" value="AMP-bd_C"/>
</dbReference>
<dbReference type="PANTHER" id="PTHR24096">
    <property type="entry name" value="LONG-CHAIN-FATTY-ACID--COA LIGASE"/>
    <property type="match status" value="1"/>
</dbReference>
<protein>
    <submittedName>
        <fullName evidence="3">Long-chain fatty acid--CoA ligase</fullName>
    </submittedName>
</protein>
<dbReference type="RefSeq" id="WP_190899433.1">
    <property type="nucleotide sequence ID" value="NZ_JACJTE010000075.1"/>
</dbReference>
<proteinExistence type="predicted"/>
<dbReference type="InterPro" id="IPR000873">
    <property type="entry name" value="AMP-dep_synth/lig_dom"/>
</dbReference>
<feature type="domain" description="AMP-dependent synthetase/ligase" evidence="1">
    <location>
        <begin position="12"/>
        <end position="362"/>
    </location>
</feature>
<dbReference type="CDD" id="cd05936">
    <property type="entry name" value="FC-FACS_FadD_like"/>
    <property type="match status" value="1"/>
</dbReference>
<comment type="caution">
    <text evidence="3">The sequence shown here is derived from an EMBL/GenBank/DDBJ whole genome shotgun (WGS) entry which is preliminary data.</text>
</comment>
<keyword evidence="3" id="KW-0436">Ligase</keyword>
<dbReference type="InterPro" id="IPR020845">
    <property type="entry name" value="AMP-binding_CS"/>
</dbReference>
<dbReference type="PROSITE" id="PS00455">
    <property type="entry name" value="AMP_BINDING"/>
    <property type="match status" value="1"/>
</dbReference>
<dbReference type="Proteomes" id="UP000604661">
    <property type="component" value="Unassembled WGS sequence"/>
</dbReference>
<evidence type="ECO:0000259" key="1">
    <source>
        <dbReference type="Pfam" id="PF00501"/>
    </source>
</evidence>
<dbReference type="InterPro" id="IPR042099">
    <property type="entry name" value="ANL_N_sf"/>
</dbReference>
<dbReference type="SUPFAM" id="SSF56801">
    <property type="entry name" value="Acetyl-CoA synthetase-like"/>
    <property type="match status" value="1"/>
</dbReference>
<reference evidence="3 4" key="1">
    <citation type="journal article" date="2020" name="ISME J.">
        <title>Comparative genomics reveals insights into cyanobacterial evolution and habitat adaptation.</title>
        <authorList>
            <person name="Chen M.Y."/>
            <person name="Teng W.K."/>
            <person name="Zhao L."/>
            <person name="Hu C.X."/>
            <person name="Zhou Y.K."/>
            <person name="Han B.P."/>
            <person name="Song L.R."/>
            <person name="Shu W.S."/>
        </authorList>
    </citation>
    <scope>NUCLEOTIDE SEQUENCE [LARGE SCALE GENOMIC DNA]</scope>
    <source>
        <strain evidence="3 4">FACHB-391</strain>
    </source>
</reference>
<evidence type="ECO:0000313" key="3">
    <source>
        <dbReference type="EMBL" id="MBD2565249.1"/>
    </source>
</evidence>
<evidence type="ECO:0000313" key="4">
    <source>
        <dbReference type="Proteomes" id="UP000604661"/>
    </source>
</evidence>
<dbReference type="Pfam" id="PF00501">
    <property type="entry name" value="AMP-binding"/>
    <property type="match status" value="1"/>
</dbReference>
<dbReference type="Gene3D" id="3.30.300.30">
    <property type="match status" value="1"/>
</dbReference>
<feature type="domain" description="AMP-binding enzyme C-terminal" evidence="2">
    <location>
        <begin position="412"/>
        <end position="487"/>
    </location>
</feature>
<dbReference type="NCBIfam" id="NF004837">
    <property type="entry name" value="PRK06187.1"/>
    <property type="match status" value="1"/>
</dbReference>
<evidence type="ECO:0000259" key="2">
    <source>
        <dbReference type="Pfam" id="PF13193"/>
    </source>
</evidence>
<sequence length="513" mass="57034">MNIAHHVERGHRLYPDKIAIISEDKSYTYKQLDRLVNCTANALRGLGIVKGDRVALFLPNIPEFAIAYLGILKIGAIAVSLNVMLKSAEVSYILNDCAAKAIVTTELGRLQVGEADLPHLKHILIAEGAVNNDIDFRDLLANASPITRAVEMGWHSPASIVYTSGTTGFPKGATLSHGNIISNISAHNRCCGMNKNDRLLLYVPLFHCFGQNAIFNAGLNVCATIILQRRFDLDQVLESIGKYQATMFFGVPTVFIRLLNQDTSKYNFSSLRYYFSAAAPMPVEIAQMWQDKYKKVIHEGYGLTEASPCASYNHNFKYKFGSIGVPIANVQMQIVDANGYQVSPGELGEIVIKGSNVMLGYWNRPQETQKVIKNGWLHSGDIGRMDEEGFFYIADRLKDMINVSGFKVYPTEVENVIYKHHAVAEVAIYGLPDPIKGEIVKANIVVKNGHTITEKEIIEFCSQQIATYKVPQTIKFANSLPKNPTGKVMKQFLRDEELAVISNRSLSLLAQKR</sequence>
<accession>A0ABR8F5Q7</accession>
<dbReference type="InterPro" id="IPR045851">
    <property type="entry name" value="AMP-bd_C_sf"/>
</dbReference>
<dbReference type="EMBL" id="JACJTE010000075">
    <property type="protein sequence ID" value="MBD2565249.1"/>
    <property type="molecule type" value="Genomic_DNA"/>
</dbReference>
<dbReference type="Pfam" id="PF13193">
    <property type="entry name" value="AMP-binding_C"/>
    <property type="match status" value="1"/>
</dbReference>
<organism evidence="3 4">
    <name type="scientific">Nostoc linckia FACHB-391</name>
    <dbReference type="NCBI Taxonomy" id="2692906"/>
    <lineage>
        <taxon>Bacteria</taxon>
        <taxon>Bacillati</taxon>
        <taxon>Cyanobacteriota</taxon>
        <taxon>Cyanophyceae</taxon>
        <taxon>Nostocales</taxon>
        <taxon>Nostocaceae</taxon>
        <taxon>Nostoc</taxon>
    </lineage>
</organism>